<dbReference type="RefSeq" id="XP_056473919.1">
    <property type="nucleotide sequence ID" value="XM_056617760.1"/>
</dbReference>
<feature type="compositionally biased region" description="Basic residues" evidence="4">
    <location>
        <begin position="1"/>
        <end position="13"/>
    </location>
</feature>
<dbReference type="EMBL" id="JAPQKI010000005">
    <property type="protein sequence ID" value="KAJ5098265.1"/>
    <property type="molecule type" value="Genomic_DNA"/>
</dbReference>
<dbReference type="SUPFAM" id="SSF47473">
    <property type="entry name" value="EF-hand"/>
    <property type="match status" value="1"/>
</dbReference>
<sequence>MVRKARVRLKLRVRPANPPAPKPPKRRGAPASSSATPKKARQSKLAKENNISAEEENEIKEVFQLFADAHDDFPGEKEGVIPREDVRKAMVALGLPPSDSTELSDILSALDPTSIGYIPYSPFVSVVAAKLRSRDDDAMAAEVDSAYQLFTKGAEGPISLNHLRRIARELKEDSVGDDLLKDMIIEANGGAGVSAGVTLEQFHDVMKRAGIF</sequence>
<dbReference type="PANTHER" id="PTHR23048">
    <property type="entry name" value="MYOSIN LIGHT CHAIN 1, 3"/>
    <property type="match status" value="1"/>
</dbReference>
<evidence type="ECO:0000256" key="2">
    <source>
        <dbReference type="ARBA" id="ARBA00022737"/>
    </source>
</evidence>
<accession>A0A9W9K9T7</accession>
<keyword evidence="3" id="KW-0106">Calcium</keyword>
<evidence type="ECO:0000313" key="5">
    <source>
        <dbReference type="EMBL" id="KAJ5098265.1"/>
    </source>
</evidence>
<reference evidence="5" key="2">
    <citation type="journal article" date="2023" name="IMA Fungus">
        <title>Comparative genomic study of the Penicillium genus elucidates a diverse pangenome and 15 lateral gene transfer events.</title>
        <authorList>
            <person name="Petersen C."/>
            <person name="Sorensen T."/>
            <person name="Nielsen M.R."/>
            <person name="Sondergaard T.E."/>
            <person name="Sorensen J.L."/>
            <person name="Fitzpatrick D.A."/>
            <person name="Frisvad J.C."/>
            <person name="Nielsen K.L."/>
        </authorList>
    </citation>
    <scope>NUCLEOTIDE SEQUENCE</scope>
    <source>
        <strain evidence="5">IBT 30761</strain>
    </source>
</reference>
<dbReference type="AlphaFoldDB" id="A0A9W9K9T7"/>
<dbReference type="GeneID" id="81356739"/>
<protein>
    <recommendedName>
        <fullName evidence="1">Calmodulin</fullName>
    </recommendedName>
</protein>
<evidence type="ECO:0000313" key="6">
    <source>
        <dbReference type="Proteomes" id="UP001149074"/>
    </source>
</evidence>
<name>A0A9W9K9T7_9EURO</name>
<keyword evidence="6" id="KW-1185">Reference proteome</keyword>
<keyword evidence="2" id="KW-0677">Repeat</keyword>
<evidence type="ECO:0000256" key="1">
    <source>
        <dbReference type="ARBA" id="ARBA00020786"/>
    </source>
</evidence>
<reference evidence="5" key="1">
    <citation type="submission" date="2022-11" db="EMBL/GenBank/DDBJ databases">
        <authorList>
            <person name="Petersen C."/>
        </authorList>
    </citation>
    <scope>NUCLEOTIDE SEQUENCE</scope>
    <source>
        <strain evidence="5">IBT 30761</strain>
    </source>
</reference>
<feature type="region of interest" description="Disordered" evidence="4">
    <location>
        <begin position="1"/>
        <end position="55"/>
    </location>
</feature>
<dbReference type="OrthoDB" id="26525at2759"/>
<evidence type="ECO:0000256" key="4">
    <source>
        <dbReference type="SAM" id="MobiDB-lite"/>
    </source>
</evidence>
<dbReference type="InterPro" id="IPR050230">
    <property type="entry name" value="CALM/Myosin/TropC-like"/>
</dbReference>
<gene>
    <name evidence="5" type="ORF">N7532_005266</name>
</gene>
<evidence type="ECO:0000256" key="3">
    <source>
        <dbReference type="ARBA" id="ARBA00022837"/>
    </source>
</evidence>
<comment type="caution">
    <text evidence="5">The sequence shown here is derived from an EMBL/GenBank/DDBJ whole genome shotgun (WGS) entry which is preliminary data.</text>
</comment>
<dbReference type="Proteomes" id="UP001149074">
    <property type="component" value="Unassembled WGS sequence"/>
</dbReference>
<organism evidence="5 6">
    <name type="scientific">Penicillium argentinense</name>
    <dbReference type="NCBI Taxonomy" id="1131581"/>
    <lineage>
        <taxon>Eukaryota</taxon>
        <taxon>Fungi</taxon>
        <taxon>Dikarya</taxon>
        <taxon>Ascomycota</taxon>
        <taxon>Pezizomycotina</taxon>
        <taxon>Eurotiomycetes</taxon>
        <taxon>Eurotiomycetidae</taxon>
        <taxon>Eurotiales</taxon>
        <taxon>Aspergillaceae</taxon>
        <taxon>Penicillium</taxon>
    </lineage>
</organism>
<dbReference type="Gene3D" id="1.10.238.10">
    <property type="entry name" value="EF-hand"/>
    <property type="match status" value="1"/>
</dbReference>
<dbReference type="InterPro" id="IPR011992">
    <property type="entry name" value="EF-hand-dom_pair"/>
</dbReference>
<dbReference type="GO" id="GO:0016460">
    <property type="term" value="C:myosin II complex"/>
    <property type="evidence" value="ECO:0007669"/>
    <property type="project" value="TreeGrafter"/>
</dbReference>
<dbReference type="PANTHER" id="PTHR23048:SF59">
    <property type="entry name" value="EF-HAND SUPERFAMILY PROTEIN"/>
    <property type="match status" value="1"/>
</dbReference>
<proteinExistence type="predicted"/>